<dbReference type="PROSITE" id="PS51077">
    <property type="entry name" value="HTH_ICLR"/>
    <property type="match status" value="1"/>
</dbReference>
<organism evidence="4 5">
    <name type="scientific">Actinorhabdospora filicis</name>
    <dbReference type="NCBI Taxonomy" id="1785913"/>
    <lineage>
        <taxon>Bacteria</taxon>
        <taxon>Bacillati</taxon>
        <taxon>Actinomycetota</taxon>
        <taxon>Actinomycetes</taxon>
        <taxon>Micromonosporales</taxon>
        <taxon>Micromonosporaceae</taxon>
        <taxon>Actinorhabdospora</taxon>
    </lineage>
</organism>
<evidence type="ECO:0000259" key="3">
    <source>
        <dbReference type="PROSITE" id="PS51077"/>
    </source>
</evidence>
<keyword evidence="2" id="KW-0804">Transcription</keyword>
<keyword evidence="5" id="KW-1185">Reference proteome</keyword>
<dbReference type="PANTHER" id="PTHR30136">
    <property type="entry name" value="HELIX-TURN-HELIX TRANSCRIPTIONAL REGULATOR, ICLR FAMILY"/>
    <property type="match status" value="1"/>
</dbReference>
<reference evidence="4" key="1">
    <citation type="submission" date="2023-03" db="EMBL/GenBank/DDBJ databases">
        <title>Actinorhabdospora filicis NBRC 111898.</title>
        <authorList>
            <person name="Ichikawa N."/>
            <person name="Sato H."/>
            <person name="Tonouchi N."/>
        </authorList>
    </citation>
    <scope>NUCLEOTIDE SEQUENCE</scope>
    <source>
        <strain evidence="4">NBRC 111898</strain>
    </source>
</reference>
<name>A0A9W6SHP4_9ACTN</name>
<dbReference type="InterPro" id="IPR050707">
    <property type="entry name" value="HTH_MetabolicPath_Reg"/>
</dbReference>
<dbReference type="Pfam" id="PF09339">
    <property type="entry name" value="HTH_IclR"/>
    <property type="match status" value="1"/>
</dbReference>
<dbReference type="GO" id="GO:0045892">
    <property type="term" value="P:negative regulation of DNA-templated transcription"/>
    <property type="evidence" value="ECO:0007669"/>
    <property type="project" value="TreeGrafter"/>
</dbReference>
<dbReference type="SUPFAM" id="SSF55781">
    <property type="entry name" value="GAF domain-like"/>
    <property type="match status" value="1"/>
</dbReference>
<dbReference type="InterPro" id="IPR036388">
    <property type="entry name" value="WH-like_DNA-bd_sf"/>
</dbReference>
<evidence type="ECO:0000313" key="4">
    <source>
        <dbReference type="EMBL" id="GLZ76170.1"/>
    </source>
</evidence>
<evidence type="ECO:0000256" key="1">
    <source>
        <dbReference type="ARBA" id="ARBA00023015"/>
    </source>
</evidence>
<keyword evidence="1" id="KW-0805">Transcription regulation</keyword>
<proteinExistence type="predicted"/>
<dbReference type="Gene3D" id="3.30.450.40">
    <property type="match status" value="1"/>
</dbReference>
<protein>
    <submittedName>
        <fullName evidence="4">Transcriptional regulator</fullName>
    </submittedName>
</protein>
<evidence type="ECO:0000313" key="5">
    <source>
        <dbReference type="Proteomes" id="UP001165079"/>
    </source>
</evidence>
<dbReference type="PANTHER" id="PTHR30136:SF39">
    <property type="entry name" value="TRANSCRIPTIONAL REGULATORY PROTEIN"/>
    <property type="match status" value="1"/>
</dbReference>
<dbReference type="Proteomes" id="UP001165079">
    <property type="component" value="Unassembled WGS sequence"/>
</dbReference>
<evidence type="ECO:0000256" key="2">
    <source>
        <dbReference type="ARBA" id="ARBA00023163"/>
    </source>
</evidence>
<dbReference type="InterPro" id="IPR029016">
    <property type="entry name" value="GAF-like_dom_sf"/>
</dbReference>
<sequence>MEAGGDPVDEEVTAGGRGVLAGAFALLAVLARGDGPVGLSELARRAGVPKPTAHRLLTQLAALGAVERHGDRYVVGRLVAVLGGAWRPYPGLRDAIAPVARKLAAVTGAPVAGVCLDAERRERLIACSGDMLPRMNALGFNSIVPEDAASKLLLKCFDAAETEAPLSRLEWRRVRASVSDRGFLVASHTEPSAVRCVAAPVFAPDGRVVAVVSTMVPGTRLPSSVPDTLVQAATDVGRRLGPVR</sequence>
<dbReference type="AlphaFoldDB" id="A0A9W6SHP4"/>
<dbReference type="Gene3D" id="1.10.10.10">
    <property type="entry name" value="Winged helix-like DNA-binding domain superfamily/Winged helix DNA-binding domain"/>
    <property type="match status" value="1"/>
</dbReference>
<dbReference type="SUPFAM" id="SSF46785">
    <property type="entry name" value="Winged helix' DNA-binding domain"/>
    <property type="match status" value="1"/>
</dbReference>
<dbReference type="GO" id="GO:0003677">
    <property type="term" value="F:DNA binding"/>
    <property type="evidence" value="ECO:0007669"/>
    <property type="project" value="InterPro"/>
</dbReference>
<dbReference type="EMBL" id="BSTX01000001">
    <property type="protein sequence ID" value="GLZ76170.1"/>
    <property type="molecule type" value="Genomic_DNA"/>
</dbReference>
<dbReference type="InterPro" id="IPR036390">
    <property type="entry name" value="WH_DNA-bd_sf"/>
</dbReference>
<accession>A0A9W6SHP4</accession>
<dbReference type="InterPro" id="IPR005471">
    <property type="entry name" value="Tscrpt_reg_IclR_N"/>
</dbReference>
<gene>
    <name evidence="4" type="ORF">Afil01_09770</name>
</gene>
<dbReference type="GO" id="GO:0003700">
    <property type="term" value="F:DNA-binding transcription factor activity"/>
    <property type="evidence" value="ECO:0007669"/>
    <property type="project" value="TreeGrafter"/>
</dbReference>
<comment type="caution">
    <text evidence="4">The sequence shown here is derived from an EMBL/GenBank/DDBJ whole genome shotgun (WGS) entry which is preliminary data.</text>
</comment>
<dbReference type="SMART" id="SM00346">
    <property type="entry name" value="HTH_ICLR"/>
    <property type="match status" value="1"/>
</dbReference>
<feature type="domain" description="HTH iclR-type" evidence="3">
    <location>
        <begin position="17"/>
        <end position="77"/>
    </location>
</feature>